<sequence length="141" mass="16038">MSNTGSSEPSTSSSNIETPNDCEAREIFSKTLEESLWRQLIVYDDPEWESPCSSLWRGLDSAQRKVLINKIMQKIEFDETMDLGDQEAVDAWAITWALEVMCLIIYKTPRLRQRKAPPNELLRKAVARSAYTKGLAPDDQA</sequence>
<name>A0A9W8JY16_9AGAR</name>
<accession>A0A9W8JY16</accession>
<evidence type="ECO:0000313" key="3">
    <source>
        <dbReference type="Proteomes" id="UP001148786"/>
    </source>
</evidence>
<evidence type="ECO:0000256" key="1">
    <source>
        <dbReference type="SAM" id="MobiDB-lite"/>
    </source>
</evidence>
<comment type="caution">
    <text evidence="2">The sequence shown here is derived from an EMBL/GenBank/DDBJ whole genome shotgun (WGS) entry which is preliminary data.</text>
</comment>
<dbReference type="Proteomes" id="UP001148786">
    <property type="component" value="Unassembled WGS sequence"/>
</dbReference>
<dbReference type="AlphaFoldDB" id="A0A9W8JY16"/>
<feature type="compositionally biased region" description="Low complexity" evidence="1">
    <location>
        <begin position="1"/>
        <end position="19"/>
    </location>
</feature>
<protein>
    <submittedName>
        <fullName evidence="2">Uncharacterized protein</fullName>
    </submittedName>
</protein>
<gene>
    <name evidence="2" type="ORF">NLJ89_g7007</name>
</gene>
<dbReference type="OrthoDB" id="10352540at2759"/>
<organism evidence="2 3">
    <name type="scientific">Agrocybe chaxingu</name>
    <dbReference type="NCBI Taxonomy" id="84603"/>
    <lineage>
        <taxon>Eukaryota</taxon>
        <taxon>Fungi</taxon>
        <taxon>Dikarya</taxon>
        <taxon>Basidiomycota</taxon>
        <taxon>Agaricomycotina</taxon>
        <taxon>Agaricomycetes</taxon>
        <taxon>Agaricomycetidae</taxon>
        <taxon>Agaricales</taxon>
        <taxon>Agaricineae</taxon>
        <taxon>Strophariaceae</taxon>
        <taxon>Agrocybe</taxon>
    </lineage>
</organism>
<dbReference type="EMBL" id="JANKHO010000794">
    <property type="protein sequence ID" value="KAJ3506190.1"/>
    <property type="molecule type" value="Genomic_DNA"/>
</dbReference>
<keyword evidence="3" id="KW-1185">Reference proteome</keyword>
<proteinExistence type="predicted"/>
<reference evidence="2" key="1">
    <citation type="submission" date="2022-07" db="EMBL/GenBank/DDBJ databases">
        <title>Genome Sequence of Agrocybe chaxingu.</title>
        <authorList>
            <person name="Buettner E."/>
        </authorList>
    </citation>
    <scope>NUCLEOTIDE SEQUENCE</scope>
    <source>
        <strain evidence="2">MP-N11</strain>
    </source>
</reference>
<evidence type="ECO:0000313" key="2">
    <source>
        <dbReference type="EMBL" id="KAJ3506190.1"/>
    </source>
</evidence>
<feature type="region of interest" description="Disordered" evidence="1">
    <location>
        <begin position="1"/>
        <end position="20"/>
    </location>
</feature>